<dbReference type="InterPro" id="IPR037143">
    <property type="entry name" value="4-PPantetheinyl_Trfase_dom_sf"/>
</dbReference>
<comment type="caution">
    <text evidence="4">The sequence shown here is derived from an EMBL/GenBank/DDBJ whole genome shotgun (WGS) entry which is preliminary data.</text>
</comment>
<evidence type="ECO:0000313" key="5">
    <source>
        <dbReference type="Proteomes" id="UP001165492"/>
    </source>
</evidence>
<gene>
    <name evidence="4" type="ORF">LMF89_23545</name>
</gene>
<sequence length="152" mass="18006">MKKKDIVIKKNKYGKPFLQYYPEFQFNISHSEELIVCAINNSQVGIDVEKVKDVDGIKLTKRFFSNEEYEEIRQEKIGFFELWTLKESYIKAIGKGLFLPLDSFTIKKQDDKILLKSVFSHVVDFRQYNIYPDYKLAVCSIKEKYNNKVNKL</sequence>
<dbReference type="PANTHER" id="PTHR12215">
    <property type="entry name" value="PHOSPHOPANTETHEINE TRANSFERASE"/>
    <property type="match status" value="1"/>
</dbReference>
<dbReference type="Gene3D" id="3.90.470.20">
    <property type="entry name" value="4'-phosphopantetheinyl transferase domain"/>
    <property type="match status" value="1"/>
</dbReference>
<evidence type="ECO:0000313" key="4">
    <source>
        <dbReference type="EMBL" id="MCC5468315.1"/>
    </source>
</evidence>
<dbReference type="Pfam" id="PF01648">
    <property type="entry name" value="ACPS"/>
    <property type="match status" value="1"/>
</dbReference>
<comment type="similarity">
    <text evidence="1">Belongs to the P-Pant transferase superfamily. Gsp/Sfp/HetI/AcpT family.</text>
</comment>
<organism evidence="4 5">
    <name type="scientific">Pelosinus baikalensis</name>
    <dbReference type="NCBI Taxonomy" id="2892015"/>
    <lineage>
        <taxon>Bacteria</taxon>
        <taxon>Bacillati</taxon>
        <taxon>Bacillota</taxon>
        <taxon>Negativicutes</taxon>
        <taxon>Selenomonadales</taxon>
        <taxon>Sporomusaceae</taxon>
        <taxon>Pelosinus</taxon>
    </lineage>
</organism>
<evidence type="ECO:0000256" key="2">
    <source>
        <dbReference type="ARBA" id="ARBA00022679"/>
    </source>
</evidence>
<name>A0ABS8HYV2_9FIRM</name>
<dbReference type="Proteomes" id="UP001165492">
    <property type="component" value="Unassembled WGS sequence"/>
</dbReference>
<dbReference type="InterPro" id="IPR050559">
    <property type="entry name" value="P-Pant_transferase_sf"/>
</dbReference>
<evidence type="ECO:0000259" key="3">
    <source>
        <dbReference type="Pfam" id="PF01648"/>
    </source>
</evidence>
<dbReference type="SUPFAM" id="SSF56214">
    <property type="entry name" value="4'-phosphopantetheinyl transferase"/>
    <property type="match status" value="2"/>
</dbReference>
<keyword evidence="5" id="KW-1185">Reference proteome</keyword>
<dbReference type="InterPro" id="IPR008278">
    <property type="entry name" value="4-PPantetheinyl_Trfase_dom"/>
</dbReference>
<evidence type="ECO:0000256" key="1">
    <source>
        <dbReference type="ARBA" id="ARBA00010990"/>
    </source>
</evidence>
<dbReference type="PANTHER" id="PTHR12215:SF10">
    <property type="entry name" value="L-AMINOADIPATE-SEMIALDEHYDE DEHYDROGENASE-PHOSPHOPANTETHEINYL TRANSFERASE"/>
    <property type="match status" value="1"/>
</dbReference>
<proteinExistence type="inferred from homology"/>
<dbReference type="EMBL" id="JAJHJB010000058">
    <property type="protein sequence ID" value="MCC5468315.1"/>
    <property type="molecule type" value="Genomic_DNA"/>
</dbReference>
<reference evidence="4" key="1">
    <citation type="submission" date="2021-11" db="EMBL/GenBank/DDBJ databases">
        <title>Description of a new species Pelosinus isolated from the bottom sediments of Lake Baikal.</title>
        <authorList>
            <person name="Zakharyuk A."/>
        </authorList>
    </citation>
    <scope>NUCLEOTIDE SEQUENCE</scope>
    <source>
        <strain evidence="4">Bkl1</strain>
    </source>
</reference>
<dbReference type="GO" id="GO:0016740">
    <property type="term" value="F:transferase activity"/>
    <property type="evidence" value="ECO:0007669"/>
    <property type="project" value="UniProtKB-KW"/>
</dbReference>
<feature type="domain" description="4'-phosphopantetheinyl transferase" evidence="3">
    <location>
        <begin position="43"/>
        <end position="139"/>
    </location>
</feature>
<protein>
    <submittedName>
        <fullName evidence="4">4'-phosphopantetheinyl transferase superfamily protein</fullName>
    </submittedName>
</protein>
<keyword evidence="2 4" id="KW-0808">Transferase</keyword>
<accession>A0ABS8HYV2</accession>